<dbReference type="EMBL" id="JACEIK010007253">
    <property type="protein sequence ID" value="MCE3049954.1"/>
    <property type="molecule type" value="Genomic_DNA"/>
</dbReference>
<keyword evidence="2" id="KW-1185">Reference proteome</keyword>
<dbReference type="PANTHER" id="PTHR31482">
    <property type="entry name" value="ESTS AU081301(E20138)"/>
    <property type="match status" value="1"/>
</dbReference>
<evidence type="ECO:0000313" key="2">
    <source>
        <dbReference type="Proteomes" id="UP000823775"/>
    </source>
</evidence>
<dbReference type="PANTHER" id="PTHR31482:SF16">
    <property type="entry name" value="F-BOX DOMAIN-CONTAINING PROTEIN"/>
    <property type="match status" value="1"/>
</dbReference>
<proteinExistence type="predicted"/>
<comment type="caution">
    <text evidence="1">The sequence shown here is derived from an EMBL/GenBank/DDBJ whole genome shotgun (WGS) entry which is preliminary data.</text>
</comment>
<name>A0ABS8WLG0_DATST</name>
<evidence type="ECO:0000313" key="1">
    <source>
        <dbReference type="EMBL" id="MCE3049954.1"/>
    </source>
</evidence>
<gene>
    <name evidence="1" type="ORF">HAX54_046198</name>
</gene>
<organism evidence="1 2">
    <name type="scientific">Datura stramonium</name>
    <name type="common">Jimsonweed</name>
    <name type="synonym">Common thornapple</name>
    <dbReference type="NCBI Taxonomy" id="4076"/>
    <lineage>
        <taxon>Eukaryota</taxon>
        <taxon>Viridiplantae</taxon>
        <taxon>Streptophyta</taxon>
        <taxon>Embryophyta</taxon>
        <taxon>Tracheophyta</taxon>
        <taxon>Spermatophyta</taxon>
        <taxon>Magnoliopsida</taxon>
        <taxon>eudicotyledons</taxon>
        <taxon>Gunneridae</taxon>
        <taxon>Pentapetalae</taxon>
        <taxon>asterids</taxon>
        <taxon>lamiids</taxon>
        <taxon>Solanales</taxon>
        <taxon>Solanaceae</taxon>
        <taxon>Solanoideae</taxon>
        <taxon>Datureae</taxon>
        <taxon>Datura</taxon>
    </lineage>
</organism>
<dbReference type="Proteomes" id="UP000823775">
    <property type="component" value="Unassembled WGS sequence"/>
</dbReference>
<reference evidence="1 2" key="1">
    <citation type="journal article" date="2021" name="BMC Genomics">
        <title>Datura genome reveals duplications of psychoactive alkaloid biosynthetic genes and high mutation rate following tissue culture.</title>
        <authorList>
            <person name="Rajewski A."/>
            <person name="Carter-House D."/>
            <person name="Stajich J."/>
            <person name="Litt A."/>
        </authorList>
    </citation>
    <scope>NUCLEOTIDE SEQUENCE [LARGE SCALE GENOMIC DNA]</scope>
    <source>
        <strain evidence="1">AR-01</strain>
    </source>
</reference>
<protein>
    <submittedName>
        <fullName evidence="1">Uncharacterized protein</fullName>
    </submittedName>
</protein>
<accession>A0ABS8WLG0</accession>
<sequence>MLIIEEDIEWNRLRAPAVDAPPPYVFHVSDCLNDLKVDDHFEIQWRKSKEFPYVEASGIAIAISVLAIFAETALLEFKQYTLGSRWRQKEINIKDHREVGNEANGFYGGIRKLYSDKKISLWKSLWPSNTFE</sequence>